<dbReference type="EMBL" id="BMAW01054716">
    <property type="protein sequence ID" value="GFS97606.1"/>
    <property type="molecule type" value="Genomic_DNA"/>
</dbReference>
<reference evidence="2" key="1">
    <citation type="submission" date="2020-08" db="EMBL/GenBank/DDBJ databases">
        <title>Multicomponent nature underlies the extraordinary mechanical properties of spider dragline silk.</title>
        <authorList>
            <person name="Kono N."/>
            <person name="Nakamura H."/>
            <person name="Mori M."/>
            <person name="Yoshida Y."/>
            <person name="Ohtoshi R."/>
            <person name="Malay A.D."/>
            <person name="Moran D.A.P."/>
            <person name="Tomita M."/>
            <person name="Numata K."/>
            <person name="Arakawa K."/>
        </authorList>
    </citation>
    <scope>NUCLEOTIDE SEQUENCE</scope>
</reference>
<sequence length="99" mass="11178">MTNSNIFSGPFKQKKNETWQHSSIRQEPNRTVVWKPLVSPTSGGLNVKSGYSQTVWEECGDFVCHASASHGICSGQQLEWYSGFELGMKDLVEEEHLIF</sequence>
<gene>
    <name evidence="2" type="ORF">NPIL_546041</name>
</gene>
<dbReference type="AlphaFoldDB" id="A0A8X6N6U3"/>
<comment type="caution">
    <text evidence="2">The sequence shown here is derived from an EMBL/GenBank/DDBJ whole genome shotgun (WGS) entry which is preliminary data.</text>
</comment>
<evidence type="ECO:0000313" key="3">
    <source>
        <dbReference type="Proteomes" id="UP000887013"/>
    </source>
</evidence>
<accession>A0A8X6N6U3</accession>
<evidence type="ECO:0000313" key="2">
    <source>
        <dbReference type="EMBL" id="GFS97606.1"/>
    </source>
</evidence>
<name>A0A8X6N6U3_NEPPI</name>
<proteinExistence type="predicted"/>
<evidence type="ECO:0000256" key="1">
    <source>
        <dbReference type="SAM" id="MobiDB-lite"/>
    </source>
</evidence>
<keyword evidence="3" id="KW-1185">Reference proteome</keyword>
<protein>
    <submittedName>
        <fullName evidence="2">Uncharacterized protein</fullName>
    </submittedName>
</protein>
<organism evidence="2 3">
    <name type="scientific">Nephila pilipes</name>
    <name type="common">Giant wood spider</name>
    <name type="synonym">Nephila maculata</name>
    <dbReference type="NCBI Taxonomy" id="299642"/>
    <lineage>
        <taxon>Eukaryota</taxon>
        <taxon>Metazoa</taxon>
        <taxon>Ecdysozoa</taxon>
        <taxon>Arthropoda</taxon>
        <taxon>Chelicerata</taxon>
        <taxon>Arachnida</taxon>
        <taxon>Araneae</taxon>
        <taxon>Araneomorphae</taxon>
        <taxon>Entelegynae</taxon>
        <taxon>Araneoidea</taxon>
        <taxon>Nephilidae</taxon>
        <taxon>Nephila</taxon>
    </lineage>
</organism>
<feature type="region of interest" description="Disordered" evidence="1">
    <location>
        <begin position="1"/>
        <end position="22"/>
    </location>
</feature>
<dbReference type="Proteomes" id="UP000887013">
    <property type="component" value="Unassembled WGS sequence"/>
</dbReference>